<evidence type="ECO:0000256" key="6">
    <source>
        <dbReference type="ARBA" id="ARBA00039017"/>
    </source>
</evidence>
<comment type="caution">
    <text evidence="10">The sequence shown here is derived from an EMBL/GenBank/DDBJ whole genome shotgun (WGS) entry which is preliminary data.</text>
</comment>
<dbReference type="RefSeq" id="WP_321535231.1">
    <property type="nucleotide sequence ID" value="NZ_JARGDL010000004.1"/>
</dbReference>
<evidence type="ECO:0000256" key="3">
    <source>
        <dbReference type="ARBA" id="ARBA00022723"/>
    </source>
</evidence>
<gene>
    <name evidence="10" type="primary">pncA</name>
    <name evidence="10" type="ORF">P0M35_04825</name>
</gene>
<dbReference type="AlphaFoldDB" id="A0AAE3NZF4"/>
<sequence length="202" mass="22870">MKTLIIIDVQNDFIPGGSLPVPFGDEVIPVINKIQCKFDLVIATQDWHPKNHKSFASNNFPNKVFDKINLNGIDQILWPDHCIQCSLGADFHKDLLMNNVELILRKGMNPEIDSYSAFYDNGHQKSTGLTYYLKGKNVNEIYLVGLAGDFCVYYSAKDAINENFNVTIIEDAIRSIDENNFKNIKNELALKGVKFIHSSELD</sequence>
<dbReference type="CDD" id="cd01011">
    <property type="entry name" value="nicotinamidase"/>
    <property type="match status" value="1"/>
</dbReference>
<protein>
    <recommendedName>
        <fullName evidence="8">Nicotinamidase</fullName>
        <ecNumber evidence="6">3.5.1.19</ecNumber>
    </recommendedName>
    <alternativeName>
        <fullName evidence="7">Nicotinamide deamidase</fullName>
    </alternativeName>
</protein>
<reference evidence="10" key="1">
    <citation type="submission" date="2023-03" db="EMBL/GenBank/DDBJ databases">
        <title>Stygiobacter electus gen. nov., sp. nov., facultatively anaerobic thermotolerant bacterium of the class Ignavibacteria from a well of Yessentuki mineral water deposit.</title>
        <authorList>
            <person name="Podosokorskaya O.A."/>
            <person name="Elcheninov A.G."/>
            <person name="Petrova N.F."/>
            <person name="Zavarzina D.G."/>
            <person name="Kublanov I.V."/>
            <person name="Merkel A.Y."/>
        </authorList>
    </citation>
    <scope>NUCLEOTIDE SEQUENCE</scope>
    <source>
        <strain evidence="10">09-Me</strain>
    </source>
</reference>
<organism evidence="10 11">
    <name type="scientific">Stygiobacter electus</name>
    <dbReference type="NCBI Taxonomy" id="3032292"/>
    <lineage>
        <taxon>Bacteria</taxon>
        <taxon>Pseudomonadati</taxon>
        <taxon>Ignavibacteriota</taxon>
        <taxon>Ignavibacteria</taxon>
        <taxon>Ignavibacteriales</taxon>
        <taxon>Melioribacteraceae</taxon>
        <taxon>Stygiobacter</taxon>
    </lineage>
</organism>
<dbReference type="GO" id="GO:0046872">
    <property type="term" value="F:metal ion binding"/>
    <property type="evidence" value="ECO:0007669"/>
    <property type="project" value="UniProtKB-KW"/>
</dbReference>
<comment type="pathway">
    <text evidence="5">Cofactor biosynthesis; nicotinate biosynthesis; nicotinate from nicotinamide: step 1/1.</text>
</comment>
<accession>A0AAE3NZF4</accession>
<keyword evidence="11" id="KW-1185">Reference proteome</keyword>
<dbReference type="PANTHER" id="PTHR11080:SF2">
    <property type="entry name" value="LD05707P"/>
    <property type="match status" value="1"/>
</dbReference>
<name>A0AAE3NZF4_9BACT</name>
<dbReference type="GO" id="GO:0019363">
    <property type="term" value="P:pyridine nucleotide biosynthetic process"/>
    <property type="evidence" value="ECO:0007669"/>
    <property type="project" value="UniProtKB-KW"/>
</dbReference>
<dbReference type="NCBIfam" id="NF008623">
    <property type="entry name" value="PRK11609.1"/>
    <property type="match status" value="1"/>
</dbReference>
<evidence type="ECO:0000259" key="9">
    <source>
        <dbReference type="Pfam" id="PF00857"/>
    </source>
</evidence>
<evidence type="ECO:0000256" key="5">
    <source>
        <dbReference type="ARBA" id="ARBA00037900"/>
    </source>
</evidence>
<dbReference type="InterPro" id="IPR000868">
    <property type="entry name" value="Isochorismatase-like_dom"/>
</dbReference>
<dbReference type="EC" id="3.5.1.19" evidence="6"/>
<evidence type="ECO:0000256" key="7">
    <source>
        <dbReference type="ARBA" id="ARBA00043224"/>
    </source>
</evidence>
<keyword evidence="4 10" id="KW-0378">Hydrolase</keyword>
<keyword evidence="2" id="KW-0662">Pyridine nucleotide biosynthesis</keyword>
<comment type="similarity">
    <text evidence="1">Belongs to the isochorismatase family.</text>
</comment>
<dbReference type="InterPro" id="IPR036380">
    <property type="entry name" value="Isochorismatase-like_sf"/>
</dbReference>
<dbReference type="EMBL" id="JARGDL010000004">
    <property type="protein sequence ID" value="MDF1611464.1"/>
    <property type="molecule type" value="Genomic_DNA"/>
</dbReference>
<dbReference type="Pfam" id="PF00857">
    <property type="entry name" value="Isochorismatase"/>
    <property type="match status" value="1"/>
</dbReference>
<evidence type="ECO:0000256" key="4">
    <source>
        <dbReference type="ARBA" id="ARBA00022801"/>
    </source>
</evidence>
<evidence type="ECO:0000256" key="1">
    <source>
        <dbReference type="ARBA" id="ARBA00006336"/>
    </source>
</evidence>
<keyword evidence="3" id="KW-0479">Metal-binding</keyword>
<dbReference type="GO" id="GO:0008936">
    <property type="term" value="F:nicotinamidase activity"/>
    <property type="evidence" value="ECO:0007669"/>
    <property type="project" value="UniProtKB-EC"/>
</dbReference>
<evidence type="ECO:0000256" key="2">
    <source>
        <dbReference type="ARBA" id="ARBA00022642"/>
    </source>
</evidence>
<dbReference type="Gene3D" id="3.40.50.850">
    <property type="entry name" value="Isochorismatase-like"/>
    <property type="match status" value="1"/>
</dbReference>
<feature type="domain" description="Isochorismatase-like" evidence="9">
    <location>
        <begin position="3"/>
        <end position="195"/>
    </location>
</feature>
<evidence type="ECO:0000313" key="11">
    <source>
        <dbReference type="Proteomes" id="UP001221302"/>
    </source>
</evidence>
<dbReference type="SUPFAM" id="SSF52499">
    <property type="entry name" value="Isochorismatase-like hydrolases"/>
    <property type="match status" value="1"/>
</dbReference>
<dbReference type="Proteomes" id="UP001221302">
    <property type="component" value="Unassembled WGS sequence"/>
</dbReference>
<evidence type="ECO:0000313" key="10">
    <source>
        <dbReference type="EMBL" id="MDF1611464.1"/>
    </source>
</evidence>
<dbReference type="PANTHER" id="PTHR11080">
    <property type="entry name" value="PYRAZINAMIDASE/NICOTINAMIDASE"/>
    <property type="match status" value="1"/>
</dbReference>
<proteinExistence type="inferred from homology"/>
<dbReference type="FunFam" id="3.40.50.850:FF:000006">
    <property type="entry name" value="Bifunctional pyrazinamidase/nicotinamidase"/>
    <property type="match status" value="1"/>
</dbReference>
<evidence type="ECO:0000256" key="8">
    <source>
        <dbReference type="ARBA" id="ARBA00072277"/>
    </source>
</evidence>
<dbReference type="InterPro" id="IPR052347">
    <property type="entry name" value="Isochorismatase_Nicotinamidase"/>
</dbReference>